<dbReference type="InterPro" id="IPR011335">
    <property type="entry name" value="Restrct_endonuc-II-like"/>
</dbReference>
<sequence length="137" mass="15522">MARDLFHNIVRTALEKDGWTITDDPLSIRCGGVDIQIDLGLEKLLAAEKGTNKIAVEIKNFVSASKISEFHTALGQFINYRTALRIEEPTRVLYLAVPSAIYSDFFSLPFTQTVVDENCLKIIVYDLDKEEIVEWIN</sequence>
<dbReference type="STRING" id="1618023.UH38_00310"/>
<dbReference type="Gene3D" id="3.40.1350.10">
    <property type="match status" value="1"/>
</dbReference>
<dbReference type="Proteomes" id="UP000032452">
    <property type="component" value="Unassembled WGS sequence"/>
</dbReference>
<organism evidence="1 2">
    <name type="scientific">Aliterella atlantica CENA595</name>
    <dbReference type="NCBI Taxonomy" id="1618023"/>
    <lineage>
        <taxon>Bacteria</taxon>
        <taxon>Bacillati</taxon>
        <taxon>Cyanobacteriota</taxon>
        <taxon>Cyanophyceae</taxon>
        <taxon>Chroococcidiopsidales</taxon>
        <taxon>Aliterellaceae</taxon>
        <taxon>Aliterella</taxon>
    </lineage>
</organism>
<dbReference type="InterPro" id="IPR014919">
    <property type="entry name" value="XisH"/>
</dbReference>
<evidence type="ECO:0000313" key="1">
    <source>
        <dbReference type="EMBL" id="KJH73284.1"/>
    </source>
</evidence>
<dbReference type="OrthoDB" id="456752at2"/>
<reference evidence="1 2" key="1">
    <citation type="submission" date="2015-02" db="EMBL/GenBank/DDBJ databases">
        <title>Draft genome of a novel marine cyanobacterium (Chroococcales) isolated from South Atlantic Ocean.</title>
        <authorList>
            <person name="Rigonato J."/>
            <person name="Alvarenga D.O."/>
            <person name="Branco L.H."/>
            <person name="Varani A.M."/>
            <person name="Brandini F.P."/>
            <person name="Fiore M.F."/>
        </authorList>
    </citation>
    <scope>NUCLEOTIDE SEQUENCE [LARGE SCALE GENOMIC DNA]</scope>
    <source>
        <strain evidence="1 2">CENA595</strain>
    </source>
</reference>
<dbReference type="PATRIC" id="fig|1618023.3.peg.1281"/>
<accession>A0A0D8ZXX4</accession>
<name>A0A0D8ZXX4_9CYAN</name>
<proteinExistence type="predicted"/>
<dbReference type="Pfam" id="PF08814">
    <property type="entry name" value="XisH"/>
    <property type="match status" value="1"/>
</dbReference>
<dbReference type="AlphaFoldDB" id="A0A0D8ZXX4"/>
<dbReference type="InterPro" id="IPR011856">
    <property type="entry name" value="tRNA_endonuc-like_dom_sf"/>
</dbReference>
<dbReference type="RefSeq" id="WP_045052617.1">
    <property type="nucleotide sequence ID" value="NZ_CAWMDP010000017.1"/>
</dbReference>
<dbReference type="SUPFAM" id="SSF52980">
    <property type="entry name" value="Restriction endonuclease-like"/>
    <property type="match status" value="1"/>
</dbReference>
<keyword evidence="2" id="KW-1185">Reference proteome</keyword>
<comment type="caution">
    <text evidence="1">The sequence shown here is derived from an EMBL/GenBank/DDBJ whole genome shotgun (WGS) entry which is preliminary data.</text>
</comment>
<dbReference type="EMBL" id="JYON01000001">
    <property type="protein sequence ID" value="KJH73284.1"/>
    <property type="molecule type" value="Genomic_DNA"/>
</dbReference>
<protein>
    <submittedName>
        <fullName evidence="1">Fatty-acid oxidation protein subunit alpha</fullName>
    </submittedName>
</protein>
<gene>
    <name evidence="1" type="ORF">UH38_00310</name>
</gene>
<dbReference type="CDD" id="cd22366">
    <property type="entry name" value="XisH-like"/>
    <property type="match status" value="1"/>
</dbReference>
<dbReference type="GO" id="GO:0003676">
    <property type="term" value="F:nucleic acid binding"/>
    <property type="evidence" value="ECO:0007669"/>
    <property type="project" value="InterPro"/>
</dbReference>
<evidence type="ECO:0000313" key="2">
    <source>
        <dbReference type="Proteomes" id="UP000032452"/>
    </source>
</evidence>